<dbReference type="GO" id="GO:0004518">
    <property type="term" value="F:nuclease activity"/>
    <property type="evidence" value="ECO:0007669"/>
    <property type="project" value="UniProtKB-KW"/>
</dbReference>
<dbReference type="Gene3D" id="3.60.10.10">
    <property type="entry name" value="Endonuclease/exonuclease/phosphatase"/>
    <property type="match status" value="1"/>
</dbReference>
<comment type="cofactor">
    <cofactor evidence="1">
        <name>Mn(2+)</name>
        <dbReference type="ChEBI" id="CHEBI:29035"/>
    </cofactor>
</comment>
<name>A0A6A5CC90_NAEFO</name>
<dbReference type="RefSeq" id="XP_044569624.1">
    <property type="nucleotide sequence ID" value="XM_044711917.1"/>
</dbReference>
<dbReference type="GO" id="GO:0006302">
    <property type="term" value="P:double-strand break repair"/>
    <property type="evidence" value="ECO:0007669"/>
    <property type="project" value="TreeGrafter"/>
</dbReference>
<comment type="subcellular location">
    <subcellularLocation>
        <location evidence="3">Nucleus</location>
        <location evidence="3">PML body</location>
    </subcellularLocation>
</comment>
<comment type="cofactor">
    <cofactor evidence="2">
        <name>Mg(2+)</name>
        <dbReference type="ChEBI" id="CHEBI:18420"/>
    </cofactor>
</comment>
<organism evidence="14 15">
    <name type="scientific">Naegleria fowleri</name>
    <name type="common">Brain eating amoeba</name>
    <dbReference type="NCBI Taxonomy" id="5763"/>
    <lineage>
        <taxon>Eukaryota</taxon>
        <taxon>Discoba</taxon>
        <taxon>Heterolobosea</taxon>
        <taxon>Tetramitia</taxon>
        <taxon>Eutetramitia</taxon>
        <taxon>Vahlkampfiidae</taxon>
        <taxon>Naegleria</taxon>
    </lineage>
</organism>
<evidence type="ECO:0000256" key="10">
    <source>
        <dbReference type="ARBA" id="ARBA00023242"/>
    </source>
</evidence>
<keyword evidence="12" id="KW-0472">Membrane</keyword>
<dbReference type="PANTHER" id="PTHR15822">
    <property type="entry name" value="TRAF AND TNF RECEPTOR-ASSOCIATED PROTEIN"/>
    <property type="match status" value="1"/>
</dbReference>
<dbReference type="GO" id="GO:0003697">
    <property type="term" value="F:single-stranded DNA binding"/>
    <property type="evidence" value="ECO:0007669"/>
    <property type="project" value="TreeGrafter"/>
</dbReference>
<dbReference type="GO" id="GO:0046872">
    <property type="term" value="F:metal ion binding"/>
    <property type="evidence" value="ECO:0007669"/>
    <property type="project" value="UniProtKB-KW"/>
</dbReference>
<keyword evidence="7" id="KW-0378">Hydrolase</keyword>
<evidence type="ECO:0000256" key="6">
    <source>
        <dbReference type="ARBA" id="ARBA00022763"/>
    </source>
</evidence>
<evidence type="ECO:0000256" key="1">
    <source>
        <dbReference type="ARBA" id="ARBA00001936"/>
    </source>
</evidence>
<dbReference type="GeneID" id="68108028"/>
<keyword evidence="5" id="KW-0479">Metal-binding</keyword>
<dbReference type="OMA" id="WKETHLE"/>
<feature type="region of interest" description="Disordered" evidence="11">
    <location>
        <begin position="263"/>
        <end position="283"/>
    </location>
</feature>
<dbReference type="InterPro" id="IPR005135">
    <property type="entry name" value="Endo/exonuclease/phosphatase"/>
</dbReference>
<keyword evidence="4" id="KW-0540">Nuclease</keyword>
<accession>A0A6A5CC90</accession>
<dbReference type="GO" id="GO:0070260">
    <property type="term" value="F:5'-tyrosyl-DNA phosphodiesterase activity"/>
    <property type="evidence" value="ECO:0007669"/>
    <property type="project" value="TreeGrafter"/>
</dbReference>
<dbReference type="SUPFAM" id="SSF56219">
    <property type="entry name" value="DNase I-like"/>
    <property type="match status" value="1"/>
</dbReference>
<keyword evidence="15" id="KW-1185">Reference proteome</keyword>
<dbReference type="VEuPathDB" id="AmoebaDB:NfTy_032020"/>
<gene>
    <name evidence="14" type="ORF">FDP41_000810</name>
</gene>
<keyword evidence="10" id="KW-0539">Nucleus</keyword>
<evidence type="ECO:0000256" key="12">
    <source>
        <dbReference type="SAM" id="Phobius"/>
    </source>
</evidence>
<sequence length="399" mass="47277">MAERKAPIKNSIVRDAERFHYTIELLKRENFDLCSLNEVTPEFLFMLQRDLFFREFYFFSDLVIEEGEESVSLKTRNATLGKDNQGNLILSKYLPLEMFKLDNSVVKNPVLYCTLSHSCFNNKQEKHHQEETLCVISAHTSAYNHNANKREIQLLHITQQDYLKDMNEVILMGDLNIHLESEENTIEKIQYVDLWKETHLEDSDPVFTFDSYLNTFIRCKYLGMEIRRMRLVRILIRKSPQRRVATQEKMQLSANTPLCEWTTRSTTERKKEEISQESSSPPSLLLTPLETPWWWKTFHYFKLAEQKDYLFCSDHFGLKMYVLKFESPQQMEQHVKEVVHHVKCGVQKEDEKEGRQLAAYTKALTGPFSNHRRVFFMTLLKLMMMIVTCLLPINNCFRI</sequence>
<evidence type="ECO:0000256" key="8">
    <source>
        <dbReference type="ARBA" id="ARBA00022842"/>
    </source>
</evidence>
<evidence type="ECO:0000256" key="3">
    <source>
        <dbReference type="ARBA" id="ARBA00004322"/>
    </source>
</evidence>
<evidence type="ECO:0000256" key="9">
    <source>
        <dbReference type="ARBA" id="ARBA00023204"/>
    </source>
</evidence>
<dbReference type="VEuPathDB" id="AmoebaDB:FDP41_000810"/>
<keyword evidence="8" id="KW-0460">Magnesium</keyword>
<dbReference type="GO" id="GO:0005737">
    <property type="term" value="C:cytoplasm"/>
    <property type="evidence" value="ECO:0007669"/>
    <property type="project" value="TreeGrafter"/>
</dbReference>
<dbReference type="InterPro" id="IPR036691">
    <property type="entry name" value="Endo/exonu/phosph_ase_sf"/>
</dbReference>
<evidence type="ECO:0000313" key="15">
    <source>
        <dbReference type="Proteomes" id="UP000444721"/>
    </source>
</evidence>
<dbReference type="Proteomes" id="UP000444721">
    <property type="component" value="Unassembled WGS sequence"/>
</dbReference>
<keyword evidence="6" id="KW-0227">DNA damage</keyword>
<dbReference type="OrthoDB" id="9975959at2759"/>
<proteinExistence type="predicted"/>
<evidence type="ECO:0000259" key="13">
    <source>
        <dbReference type="Pfam" id="PF03372"/>
    </source>
</evidence>
<evidence type="ECO:0000256" key="7">
    <source>
        <dbReference type="ARBA" id="ARBA00022801"/>
    </source>
</evidence>
<feature type="transmembrane region" description="Helical" evidence="12">
    <location>
        <begin position="374"/>
        <end position="393"/>
    </location>
</feature>
<evidence type="ECO:0000256" key="4">
    <source>
        <dbReference type="ARBA" id="ARBA00022722"/>
    </source>
</evidence>
<evidence type="ECO:0000256" key="2">
    <source>
        <dbReference type="ARBA" id="ARBA00001946"/>
    </source>
</evidence>
<comment type="caution">
    <text evidence="14">The sequence shown here is derived from an EMBL/GenBank/DDBJ whole genome shotgun (WGS) entry which is preliminary data.</text>
</comment>
<evidence type="ECO:0000256" key="5">
    <source>
        <dbReference type="ARBA" id="ARBA00022723"/>
    </source>
</evidence>
<dbReference type="EMBL" id="VFQX01000002">
    <property type="protein sequence ID" value="KAF0984911.1"/>
    <property type="molecule type" value="Genomic_DNA"/>
</dbReference>
<evidence type="ECO:0000313" key="14">
    <source>
        <dbReference type="EMBL" id="KAF0984911.1"/>
    </source>
</evidence>
<dbReference type="InterPro" id="IPR051547">
    <property type="entry name" value="TDP2-like"/>
</dbReference>
<dbReference type="PANTHER" id="PTHR15822:SF4">
    <property type="entry name" value="TYROSYL-DNA PHOSPHODIESTERASE 2"/>
    <property type="match status" value="1"/>
</dbReference>
<feature type="domain" description="Endonuclease/exonuclease/phosphatase" evidence="13">
    <location>
        <begin position="14"/>
        <end position="203"/>
    </location>
</feature>
<dbReference type="VEuPathDB" id="AmoebaDB:NF0023480"/>
<keyword evidence="12" id="KW-0812">Transmembrane</keyword>
<reference evidence="14 15" key="1">
    <citation type="journal article" date="2019" name="Sci. Rep.">
        <title>Nanopore sequencing improves the draft genome of the human pathogenic amoeba Naegleria fowleri.</title>
        <authorList>
            <person name="Liechti N."/>
            <person name="Schurch N."/>
            <person name="Bruggmann R."/>
            <person name="Wittwer M."/>
        </authorList>
    </citation>
    <scope>NUCLEOTIDE SEQUENCE [LARGE SCALE GENOMIC DNA]</scope>
    <source>
        <strain evidence="14 15">ATCC 30894</strain>
    </source>
</reference>
<protein>
    <recommendedName>
        <fullName evidence="13">Endonuclease/exonuclease/phosphatase domain-containing protein</fullName>
    </recommendedName>
</protein>
<keyword evidence="12" id="KW-1133">Transmembrane helix</keyword>
<dbReference type="AlphaFoldDB" id="A0A6A5CC90"/>
<evidence type="ECO:0000256" key="11">
    <source>
        <dbReference type="SAM" id="MobiDB-lite"/>
    </source>
</evidence>
<keyword evidence="9" id="KW-0234">DNA repair</keyword>
<dbReference type="Pfam" id="PF03372">
    <property type="entry name" value="Exo_endo_phos"/>
    <property type="match status" value="1"/>
</dbReference>